<dbReference type="FunFam" id="3.30.70.270:FF:000001">
    <property type="entry name" value="Diguanylate cyclase domain protein"/>
    <property type="match status" value="1"/>
</dbReference>
<dbReference type="Pfam" id="PF00990">
    <property type="entry name" value="GGDEF"/>
    <property type="match status" value="1"/>
</dbReference>
<feature type="coiled-coil region" evidence="1">
    <location>
        <begin position="180"/>
        <end position="218"/>
    </location>
</feature>
<dbReference type="InterPro" id="IPR043128">
    <property type="entry name" value="Rev_trsase/Diguanyl_cyclase"/>
</dbReference>
<accession>A0A3B0Y5B7</accession>
<gene>
    <name evidence="4" type="ORF">MNBD_GAMMA15-2417</name>
</gene>
<dbReference type="SMART" id="SM00052">
    <property type="entry name" value="EAL"/>
    <property type="match status" value="1"/>
</dbReference>
<evidence type="ECO:0000256" key="1">
    <source>
        <dbReference type="SAM" id="Coils"/>
    </source>
</evidence>
<dbReference type="InterPro" id="IPR003018">
    <property type="entry name" value="GAF"/>
</dbReference>
<dbReference type="PROSITE" id="PS50883">
    <property type="entry name" value="EAL"/>
    <property type="match status" value="1"/>
</dbReference>
<dbReference type="InterPro" id="IPR052155">
    <property type="entry name" value="Biofilm_reg_signaling"/>
</dbReference>
<dbReference type="PROSITE" id="PS50887">
    <property type="entry name" value="GGDEF"/>
    <property type="match status" value="1"/>
</dbReference>
<dbReference type="InterPro" id="IPR029016">
    <property type="entry name" value="GAF-like_dom_sf"/>
</dbReference>
<dbReference type="InterPro" id="IPR000160">
    <property type="entry name" value="GGDEF_dom"/>
</dbReference>
<dbReference type="SUPFAM" id="SSF55073">
    <property type="entry name" value="Nucleotide cyclase"/>
    <property type="match status" value="1"/>
</dbReference>
<dbReference type="EMBL" id="UOFN01000053">
    <property type="protein sequence ID" value="VAW75955.1"/>
    <property type="molecule type" value="Genomic_DNA"/>
</dbReference>
<dbReference type="InterPro" id="IPR001633">
    <property type="entry name" value="EAL_dom"/>
</dbReference>
<evidence type="ECO:0000259" key="3">
    <source>
        <dbReference type="PROSITE" id="PS50887"/>
    </source>
</evidence>
<reference evidence="4" key="1">
    <citation type="submission" date="2018-06" db="EMBL/GenBank/DDBJ databases">
        <authorList>
            <person name="Zhirakovskaya E."/>
        </authorList>
    </citation>
    <scope>NUCLEOTIDE SEQUENCE</scope>
</reference>
<dbReference type="Gene3D" id="3.30.70.270">
    <property type="match status" value="1"/>
</dbReference>
<proteinExistence type="predicted"/>
<dbReference type="Gene3D" id="3.30.450.40">
    <property type="match status" value="1"/>
</dbReference>
<dbReference type="InterPro" id="IPR029787">
    <property type="entry name" value="Nucleotide_cyclase"/>
</dbReference>
<dbReference type="PANTHER" id="PTHR44757:SF2">
    <property type="entry name" value="BIOFILM ARCHITECTURE MAINTENANCE PROTEIN MBAA"/>
    <property type="match status" value="1"/>
</dbReference>
<dbReference type="AlphaFoldDB" id="A0A3B0Y5B7"/>
<dbReference type="Pfam" id="PF00563">
    <property type="entry name" value="EAL"/>
    <property type="match status" value="1"/>
</dbReference>
<feature type="domain" description="EAL" evidence="2">
    <location>
        <begin position="389"/>
        <end position="642"/>
    </location>
</feature>
<dbReference type="InterPro" id="IPR035919">
    <property type="entry name" value="EAL_sf"/>
</dbReference>
<dbReference type="SUPFAM" id="SSF141868">
    <property type="entry name" value="EAL domain-like"/>
    <property type="match status" value="1"/>
</dbReference>
<dbReference type="Gene3D" id="3.20.20.450">
    <property type="entry name" value="EAL domain"/>
    <property type="match status" value="1"/>
</dbReference>
<dbReference type="PANTHER" id="PTHR44757">
    <property type="entry name" value="DIGUANYLATE CYCLASE DGCP"/>
    <property type="match status" value="1"/>
</dbReference>
<protein>
    <submittedName>
        <fullName evidence="4">Diguanylate cyclase/phosphodiesterase (GGDEF &amp; EAL domains) with PAS/PAC sensor(S)</fullName>
    </submittedName>
</protein>
<evidence type="ECO:0000313" key="4">
    <source>
        <dbReference type="EMBL" id="VAW75955.1"/>
    </source>
</evidence>
<dbReference type="SMART" id="SM00267">
    <property type="entry name" value="GGDEF"/>
    <property type="match status" value="1"/>
</dbReference>
<organism evidence="4">
    <name type="scientific">hydrothermal vent metagenome</name>
    <dbReference type="NCBI Taxonomy" id="652676"/>
    <lineage>
        <taxon>unclassified sequences</taxon>
        <taxon>metagenomes</taxon>
        <taxon>ecological metagenomes</taxon>
    </lineage>
</organism>
<dbReference type="SUPFAM" id="SSF55781">
    <property type="entry name" value="GAF domain-like"/>
    <property type="match status" value="1"/>
</dbReference>
<dbReference type="NCBIfam" id="TIGR00254">
    <property type="entry name" value="GGDEF"/>
    <property type="match status" value="1"/>
</dbReference>
<evidence type="ECO:0000259" key="2">
    <source>
        <dbReference type="PROSITE" id="PS50883"/>
    </source>
</evidence>
<dbReference type="CDD" id="cd01948">
    <property type="entry name" value="EAL"/>
    <property type="match status" value="1"/>
</dbReference>
<sequence>MRPYSDDTTRNHIRELEDKLQQKAAELALLTEISEIVASEAGLGTMFSMIAERARVLLGAVTVTIPLLSRDQTHYTYRAAAGLHAEELAGAELPIEVGLCGWVLRNRKPWWQGTLNQLEENERNHWEKKAGNIILVPLVGKRRFLGGIAAVDKSDNHDFTGHDLEMLNLFARQIAFAIENAIYVEELQEATERTENYRQQLEQSNQRLIKTNDELEHLALHDPLTGLPNRSLVMDRLQQAILTARRNQEPMALLMIDLDHFKEVNDTLGHLIGDQLLVRVGERFQSALREPDTLGRLGGDEFAVVLPRAGQEDAVIVAEKLQASLRRSVDIDQNSFSIAASIGISIYPEHGSEPSSLLRSADIAMYVAKRARNELAVYNPKHDTHNPDHLALLRDLREAIQQGKISAAFQPKLDLQTGVIIGVEALARWHHPVKGDIPPYEFIPILEQTGLIKPFTLQILEKSIDYCTQCQQHGMRFSVAVNLSMHNLRDDKLPDQIAELIDRYNFDRKLLILEITESAIMHDPEHSLGVLNRLDQMGVKLSVDDFGTGYSSLSYLKRLPVSQLKIDRSFISDMISDDDDAMIVRSTIDLAHNLGLTTVAEGVEDEKTLARLRELNCDMAQGYLISRPLSPDDFFRFLMSSPWATRSTGSPPSNMEG</sequence>
<dbReference type="Pfam" id="PF13185">
    <property type="entry name" value="GAF_2"/>
    <property type="match status" value="1"/>
</dbReference>
<dbReference type="SMART" id="SM00065">
    <property type="entry name" value="GAF"/>
    <property type="match status" value="1"/>
</dbReference>
<name>A0A3B0Y5B7_9ZZZZ</name>
<keyword evidence="1" id="KW-0175">Coiled coil</keyword>
<dbReference type="CDD" id="cd01949">
    <property type="entry name" value="GGDEF"/>
    <property type="match status" value="1"/>
</dbReference>
<feature type="domain" description="GGDEF" evidence="3">
    <location>
        <begin position="249"/>
        <end position="380"/>
    </location>
</feature>